<dbReference type="Proteomes" id="UP001143463">
    <property type="component" value="Unassembled WGS sequence"/>
</dbReference>
<comment type="caution">
    <text evidence="2">The sequence shown here is derived from an EMBL/GenBank/DDBJ whole genome shotgun (WGS) entry which is preliminary data.</text>
</comment>
<evidence type="ECO:0000256" key="1">
    <source>
        <dbReference type="SAM" id="MobiDB-lite"/>
    </source>
</evidence>
<evidence type="ECO:0000313" key="2">
    <source>
        <dbReference type="EMBL" id="GLL16027.1"/>
    </source>
</evidence>
<gene>
    <name evidence="2" type="ORF">GCM10017577_71820</name>
</gene>
<accession>A0A9W6UGE2</accession>
<evidence type="ECO:0000313" key="3">
    <source>
        <dbReference type="Proteomes" id="UP001143463"/>
    </source>
</evidence>
<reference evidence="2" key="1">
    <citation type="journal article" date="2014" name="Int. J. Syst. Evol. Microbiol.">
        <title>Complete genome sequence of Corynebacterium casei LMG S-19264T (=DSM 44701T), isolated from a smear-ripened cheese.</title>
        <authorList>
            <consortium name="US DOE Joint Genome Institute (JGI-PGF)"/>
            <person name="Walter F."/>
            <person name="Albersmeier A."/>
            <person name="Kalinowski J."/>
            <person name="Ruckert C."/>
        </authorList>
    </citation>
    <scope>NUCLEOTIDE SEQUENCE</scope>
    <source>
        <strain evidence="2">VKM Ac-1069</strain>
    </source>
</reference>
<reference evidence="2" key="2">
    <citation type="submission" date="2023-01" db="EMBL/GenBank/DDBJ databases">
        <authorList>
            <person name="Sun Q."/>
            <person name="Evtushenko L."/>
        </authorList>
    </citation>
    <scope>NUCLEOTIDE SEQUENCE</scope>
    <source>
        <strain evidence="2">VKM Ac-1069</strain>
    </source>
</reference>
<keyword evidence="3" id="KW-1185">Reference proteome</keyword>
<protein>
    <submittedName>
        <fullName evidence="2">Uncharacterized protein</fullName>
    </submittedName>
</protein>
<organism evidence="2 3">
    <name type="scientific">Pseudonocardia halophobica</name>
    <dbReference type="NCBI Taxonomy" id="29401"/>
    <lineage>
        <taxon>Bacteria</taxon>
        <taxon>Bacillati</taxon>
        <taxon>Actinomycetota</taxon>
        <taxon>Actinomycetes</taxon>
        <taxon>Pseudonocardiales</taxon>
        <taxon>Pseudonocardiaceae</taxon>
        <taxon>Pseudonocardia</taxon>
    </lineage>
</organism>
<dbReference type="EMBL" id="BSFQ01000062">
    <property type="protein sequence ID" value="GLL16027.1"/>
    <property type="molecule type" value="Genomic_DNA"/>
</dbReference>
<proteinExistence type="predicted"/>
<dbReference type="AlphaFoldDB" id="A0A9W6UGE2"/>
<sequence>MGHGSGAVAPGSRVRIPDFQADGLPFFEPGGGSELSGRDVLRSNIRDQNTCGDNSDRCLRLSPKLTSTVSAPEDDGSYILCRIVGFPAPGGEVARGSSVRIDIARPCPNLGAPVLTTSRSTTETTTTDPSSSGGSTSSSSSESRGRTGR</sequence>
<feature type="region of interest" description="Disordered" evidence="1">
    <location>
        <begin position="105"/>
        <end position="149"/>
    </location>
</feature>
<feature type="compositionally biased region" description="Low complexity" evidence="1">
    <location>
        <begin position="116"/>
        <end position="142"/>
    </location>
</feature>
<name>A0A9W6UGE2_9PSEU</name>